<feature type="compositionally biased region" description="Polar residues" evidence="1">
    <location>
        <begin position="1"/>
        <end position="19"/>
    </location>
</feature>
<accession>A0A316FPA9</accession>
<feature type="transmembrane region" description="Helical" evidence="2">
    <location>
        <begin position="127"/>
        <end position="146"/>
    </location>
</feature>
<keyword evidence="2" id="KW-1133">Transmembrane helix</keyword>
<organism evidence="3 4">
    <name type="scientific">Pleionea mediterranea</name>
    <dbReference type="NCBI Taxonomy" id="523701"/>
    <lineage>
        <taxon>Bacteria</taxon>
        <taxon>Pseudomonadati</taxon>
        <taxon>Pseudomonadota</taxon>
        <taxon>Gammaproteobacteria</taxon>
        <taxon>Oceanospirillales</taxon>
        <taxon>Pleioneaceae</taxon>
        <taxon>Pleionea</taxon>
    </lineage>
</organism>
<reference evidence="3 4" key="1">
    <citation type="submission" date="2018-05" db="EMBL/GenBank/DDBJ databases">
        <title>Genomic Encyclopedia of Type Strains, Phase IV (KMG-IV): sequencing the most valuable type-strain genomes for metagenomic binning, comparative biology and taxonomic classification.</title>
        <authorList>
            <person name="Goeker M."/>
        </authorList>
    </citation>
    <scope>NUCLEOTIDE SEQUENCE [LARGE SCALE GENOMIC DNA]</scope>
    <source>
        <strain evidence="3 4">DSM 25350</strain>
    </source>
</reference>
<feature type="transmembrane region" description="Helical" evidence="2">
    <location>
        <begin position="99"/>
        <end position="121"/>
    </location>
</feature>
<name>A0A316FPA9_9GAMM</name>
<evidence type="ECO:0000313" key="3">
    <source>
        <dbReference type="EMBL" id="PWK50093.1"/>
    </source>
</evidence>
<comment type="caution">
    <text evidence="3">The sequence shown here is derived from an EMBL/GenBank/DDBJ whole genome shotgun (WGS) entry which is preliminary data.</text>
</comment>
<sequence length="216" mass="23326">MSKNLKQNHSQSVPQNDLPNKSKPGNRLNPLSHFNGFRLLLWGGALLILSLPLFAMLFTTEVNWTIGDFVVAGVLLFSVAGLMDLALSLTLNNSYRMAVAVLLASLFLLLWINGAVGIIGSENNSANQLYLAVVVVAAIGAMSVRFQAKGMSVVLKLMAVTQVLATLVGLLLRPDSGVLESPKDSYTSLVATLLLNLFFVLLHMTSARLFNRAAEQ</sequence>
<proteinExistence type="predicted"/>
<feature type="transmembrane region" description="Helical" evidence="2">
    <location>
        <begin position="153"/>
        <end position="173"/>
    </location>
</feature>
<keyword evidence="2" id="KW-0472">Membrane</keyword>
<keyword evidence="4" id="KW-1185">Reference proteome</keyword>
<protein>
    <submittedName>
        <fullName evidence="3">Uncharacterized protein</fullName>
    </submittedName>
</protein>
<evidence type="ECO:0000256" key="1">
    <source>
        <dbReference type="SAM" id="MobiDB-lite"/>
    </source>
</evidence>
<dbReference type="OrthoDB" id="9813621at2"/>
<gene>
    <name evidence="3" type="ORF">C8D97_107260</name>
</gene>
<dbReference type="AlphaFoldDB" id="A0A316FPA9"/>
<feature type="transmembrane region" description="Helical" evidence="2">
    <location>
        <begin position="64"/>
        <end position="87"/>
    </location>
</feature>
<keyword evidence="2" id="KW-0812">Transmembrane</keyword>
<dbReference type="EMBL" id="QGGU01000007">
    <property type="protein sequence ID" value="PWK50093.1"/>
    <property type="molecule type" value="Genomic_DNA"/>
</dbReference>
<feature type="transmembrane region" description="Helical" evidence="2">
    <location>
        <begin position="185"/>
        <end position="202"/>
    </location>
</feature>
<evidence type="ECO:0000313" key="4">
    <source>
        <dbReference type="Proteomes" id="UP000245790"/>
    </source>
</evidence>
<dbReference type="Proteomes" id="UP000245790">
    <property type="component" value="Unassembled WGS sequence"/>
</dbReference>
<feature type="transmembrane region" description="Helical" evidence="2">
    <location>
        <begin position="39"/>
        <end position="58"/>
    </location>
</feature>
<feature type="region of interest" description="Disordered" evidence="1">
    <location>
        <begin position="1"/>
        <end position="24"/>
    </location>
</feature>
<dbReference type="RefSeq" id="WP_109763867.1">
    <property type="nucleotide sequence ID" value="NZ_QGGU01000007.1"/>
</dbReference>
<evidence type="ECO:0000256" key="2">
    <source>
        <dbReference type="SAM" id="Phobius"/>
    </source>
</evidence>